<evidence type="ECO:0008006" key="4">
    <source>
        <dbReference type="Google" id="ProtNLM"/>
    </source>
</evidence>
<dbReference type="RefSeq" id="WP_009629686.1">
    <property type="nucleotide sequence ID" value="NZ_VBTY01000374.1"/>
</dbReference>
<sequence length="221" mass="25298">MLKRQLSILIVITMITTSCINSARLEVQTPSTPISKIVEFATLTSLSIPKKNSKDKEIEPNFKDKKLAYIYKYRKSLHVCEEDRFIPDYAERDSEVYQVNSQKYIVEFGCSSGAYASSKEFLLYSIKDYGIEIKPLTVLKRTDEDGMNLNSQPIWVHRKMVSGLLNFNPNTLDLRISTVRPSGGYIAEYRFDGDEFKLLKYSIVPDVSTQKKGVEPNIVYP</sequence>
<dbReference type="PROSITE" id="PS51257">
    <property type="entry name" value="PROKAR_LIPOPROTEIN"/>
    <property type="match status" value="1"/>
</dbReference>
<comment type="caution">
    <text evidence="2">The sequence shown here is derived from an EMBL/GenBank/DDBJ whole genome shotgun (WGS) entry which is preliminary data.</text>
</comment>
<feature type="signal peptide" evidence="1">
    <location>
        <begin position="1"/>
        <end position="23"/>
    </location>
</feature>
<accession>A0A9X4MFA8</accession>
<evidence type="ECO:0000313" key="3">
    <source>
        <dbReference type="Proteomes" id="UP001152872"/>
    </source>
</evidence>
<gene>
    <name evidence="2" type="ORF">FEV09_23275</name>
</gene>
<dbReference type="AlphaFoldDB" id="A0A9X4MFA8"/>
<proteinExistence type="predicted"/>
<keyword evidence="3" id="KW-1185">Reference proteome</keyword>
<keyword evidence="1" id="KW-0732">Signal</keyword>
<protein>
    <recommendedName>
        <fullName evidence="4">Lipoprotein</fullName>
    </recommendedName>
</protein>
<dbReference type="EMBL" id="VBTY01000374">
    <property type="protein sequence ID" value="MDG3497450.1"/>
    <property type="molecule type" value="Genomic_DNA"/>
</dbReference>
<dbReference type="Proteomes" id="UP001152872">
    <property type="component" value="Unassembled WGS sequence"/>
</dbReference>
<evidence type="ECO:0000256" key="1">
    <source>
        <dbReference type="SAM" id="SignalP"/>
    </source>
</evidence>
<organism evidence="2 3">
    <name type="scientific">Pseudanabaena catenata USMAC16</name>
    <dbReference type="NCBI Taxonomy" id="1855837"/>
    <lineage>
        <taxon>Bacteria</taxon>
        <taxon>Bacillati</taxon>
        <taxon>Cyanobacteriota</taxon>
        <taxon>Cyanophyceae</taxon>
        <taxon>Pseudanabaenales</taxon>
        <taxon>Pseudanabaenaceae</taxon>
        <taxon>Pseudanabaena</taxon>
    </lineage>
</organism>
<name>A0A9X4MFA8_9CYAN</name>
<reference evidence="2" key="1">
    <citation type="submission" date="2019-05" db="EMBL/GenBank/DDBJ databases">
        <title>Whole genome sequencing of Pseudanabaena catenata USMAC16.</title>
        <authorList>
            <person name="Khan Z."/>
            <person name="Omar W.M."/>
            <person name="Convey P."/>
            <person name="Merican F."/>
            <person name="Najimudin N."/>
        </authorList>
    </citation>
    <scope>NUCLEOTIDE SEQUENCE</scope>
    <source>
        <strain evidence="2">USMAC16</strain>
    </source>
</reference>
<feature type="chain" id="PRO_5040859682" description="Lipoprotein" evidence="1">
    <location>
        <begin position="24"/>
        <end position="221"/>
    </location>
</feature>
<evidence type="ECO:0000313" key="2">
    <source>
        <dbReference type="EMBL" id="MDG3497450.1"/>
    </source>
</evidence>